<feature type="domain" description="STAS" evidence="1">
    <location>
        <begin position="22"/>
        <end position="114"/>
    </location>
</feature>
<organism evidence="2 3">
    <name type="scientific">Streptomyces kaempferi</name>
    <dbReference type="NCBI Taxonomy" id="333725"/>
    <lineage>
        <taxon>Bacteria</taxon>
        <taxon>Bacillati</taxon>
        <taxon>Actinomycetota</taxon>
        <taxon>Actinomycetes</taxon>
        <taxon>Kitasatosporales</taxon>
        <taxon>Streptomycetaceae</taxon>
        <taxon>Streptomyces</taxon>
    </lineage>
</organism>
<evidence type="ECO:0000259" key="1">
    <source>
        <dbReference type="PROSITE" id="PS50801"/>
    </source>
</evidence>
<keyword evidence="3" id="KW-1185">Reference proteome</keyword>
<dbReference type="EMBL" id="JBHTMM010000237">
    <property type="protein sequence ID" value="MFD1313673.1"/>
    <property type="molecule type" value="Genomic_DNA"/>
</dbReference>
<evidence type="ECO:0000313" key="2">
    <source>
        <dbReference type="EMBL" id="MFD1313673.1"/>
    </source>
</evidence>
<dbReference type="PROSITE" id="PS50801">
    <property type="entry name" value="STAS"/>
    <property type="match status" value="1"/>
</dbReference>
<dbReference type="Proteomes" id="UP001597058">
    <property type="component" value="Unassembled WGS sequence"/>
</dbReference>
<dbReference type="SUPFAM" id="SSF52091">
    <property type="entry name" value="SpoIIaa-like"/>
    <property type="match status" value="1"/>
</dbReference>
<dbReference type="InterPro" id="IPR058548">
    <property type="entry name" value="MlaB-like_STAS"/>
</dbReference>
<dbReference type="Pfam" id="PF13466">
    <property type="entry name" value="STAS_2"/>
    <property type="match status" value="1"/>
</dbReference>
<accession>A0ABW3XVW1</accession>
<name>A0ABW3XVW1_9ACTN</name>
<dbReference type="RefSeq" id="WP_381242840.1">
    <property type="nucleotide sequence ID" value="NZ_JBHSKH010000139.1"/>
</dbReference>
<gene>
    <name evidence="2" type="ORF">ACFQ5X_49365</name>
</gene>
<proteinExistence type="predicted"/>
<comment type="caution">
    <text evidence="2">The sequence shown here is derived from an EMBL/GenBank/DDBJ whole genome shotgun (WGS) entry which is preliminary data.</text>
</comment>
<reference evidence="3" key="1">
    <citation type="journal article" date="2019" name="Int. J. Syst. Evol. Microbiol.">
        <title>The Global Catalogue of Microorganisms (GCM) 10K type strain sequencing project: providing services to taxonomists for standard genome sequencing and annotation.</title>
        <authorList>
            <consortium name="The Broad Institute Genomics Platform"/>
            <consortium name="The Broad Institute Genome Sequencing Center for Infectious Disease"/>
            <person name="Wu L."/>
            <person name="Ma J."/>
        </authorList>
    </citation>
    <scope>NUCLEOTIDE SEQUENCE [LARGE SCALE GENOMIC DNA]</scope>
    <source>
        <strain evidence="3">CGMCC 4.7020</strain>
    </source>
</reference>
<protein>
    <submittedName>
        <fullName evidence="2">STAS domain-containing protein</fullName>
    </submittedName>
</protein>
<dbReference type="CDD" id="cd07043">
    <property type="entry name" value="STAS_anti-anti-sigma_factors"/>
    <property type="match status" value="1"/>
</dbReference>
<dbReference type="InterPro" id="IPR036513">
    <property type="entry name" value="STAS_dom_sf"/>
</dbReference>
<evidence type="ECO:0000313" key="3">
    <source>
        <dbReference type="Proteomes" id="UP001597058"/>
    </source>
</evidence>
<sequence length="114" mass="12457">MRLFRSRFPRRTVAHGQSAREVVRLRGEFDARSARAAGLRLVRLIDAGPQVLEIDLGKVTYLSPDGCRALFVALRAARARGTRLVVTHADERARSILDQIGIARVLAARPGGGS</sequence>
<dbReference type="InterPro" id="IPR002645">
    <property type="entry name" value="STAS_dom"/>
</dbReference>
<dbReference type="Gene3D" id="3.30.750.24">
    <property type="entry name" value="STAS domain"/>
    <property type="match status" value="1"/>
</dbReference>